<dbReference type="PROSITE" id="PS50056">
    <property type="entry name" value="TYR_PHOSPHATASE_2"/>
    <property type="match status" value="1"/>
</dbReference>
<dbReference type="InterPro" id="IPR050348">
    <property type="entry name" value="Protein-Tyr_Phosphatase"/>
</dbReference>
<dbReference type="STRING" id="42251.A0A2T6ZRU9"/>
<dbReference type="PRINTS" id="PR00700">
    <property type="entry name" value="PRTYPHPHTASE"/>
</dbReference>
<dbReference type="PROSITE" id="PS50055">
    <property type="entry name" value="TYR_PHOSPHATASE_PTP"/>
    <property type="match status" value="1"/>
</dbReference>
<dbReference type="CDD" id="cd18533">
    <property type="entry name" value="PTP_fungal"/>
    <property type="match status" value="1"/>
</dbReference>
<dbReference type="InterPro" id="IPR001763">
    <property type="entry name" value="Rhodanese-like_dom"/>
</dbReference>
<dbReference type="Pfam" id="PF00102">
    <property type="entry name" value="Y_phosphatase"/>
    <property type="match status" value="1"/>
</dbReference>
<dbReference type="PROSITE" id="PS50206">
    <property type="entry name" value="RHODANESE_3"/>
    <property type="match status" value="1"/>
</dbReference>
<evidence type="ECO:0000313" key="7">
    <source>
        <dbReference type="EMBL" id="PUU78205.1"/>
    </source>
</evidence>
<feature type="compositionally biased region" description="Polar residues" evidence="3">
    <location>
        <begin position="55"/>
        <end position="64"/>
    </location>
</feature>
<dbReference type="PANTHER" id="PTHR19134">
    <property type="entry name" value="RECEPTOR-TYPE TYROSINE-PROTEIN PHOSPHATASE"/>
    <property type="match status" value="1"/>
</dbReference>
<dbReference type="InterPro" id="IPR000387">
    <property type="entry name" value="Tyr_Pase_dom"/>
</dbReference>
<dbReference type="Proteomes" id="UP000244722">
    <property type="component" value="Unassembled WGS sequence"/>
</dbReference>
<comment type="similarity">
    <text evidence="1">Belongs to the protein-tyrosine phosphatase family. Non-receptor class subfamily.</text>
</comment>
<feature type="region of interest" description="Disordered" evidence="3">
    <location>
        <begin position="769"/>
        <end position="790"/>
    </location>
</feature>
<dbReference type="SUPFAM" id="SSF52821">
    <property type="entry name" value="Rhodanese/Cell cycle control phosphatase"/>
    <property type="match status" value="1"/>
</dbReference>
<dbReference type="Gene3D" id="3.40.250.10">
    <property type="entry name" value="Rhodanese-like domain"/>
    <property type="match status" value="1"/>
</dbReference>
<dbReference type="SMART" id="SM00404">
    <property type="entry name" value="PTPc_motif"/>
    <property type="match status" value="1"/>
</dbReference>
<dbReference type="InterPro" id="IPR003595">
    <property type="entry name" value="Tyr_Pase_cat"/>
</dbReference>
<dbReference type="SMART" id="SM00194">
    <property type="entry name" value="PTPc"/>
    <property type="match status" value="1"/>
</dbReference>
<feature type="domain" description="Tyrosine-protein phosphatase" evidence="4">
    <location>
        <begin position="527"/>
        <end position="842"/>
    </location>
</feature>
<name>A0A2T6ZRU9_TUBBO</name>
<dbReference type="EC" id="3.1.3.48" evidence="2"/>
<dbReference type="PROSITE" id="PS00383">
    <property type="entry name" value="TYR_PHOSPHATASE_1"/>
    <property type="match status" value="1"/>
</dbReference>
<evidence type="ECO:0000259" key="6">
    <source>
        <dbReference type="PROSITE" id="PS50206"/>
    </source>
</evidence>
<feature type="domain" description="Tyrosine specific protein phosphatases" evidence="5">
    <location>
        <begin position="737"/>
        <end position="833"/>
    </location>
</feature>
<evidence type="ECO:0000256" key="2">
    <source>
        <dbReference type="ARBA" id="ARBA00013064"/>
    </source>
</evidence>
<feature type="region of interest" description="Disordered" evidence="3">
    <location>
        <begin position="1"/>
        <end position="76"/>
    </location>
</feature>
<evidence type="ECO:0000256" key="1">
    <source>
        <dbReference type="ARBA" id="ARBA00009649"/>
    </source>
</evidence>
<dbReference type="InterPro" id="IPR016130">
    <property type="entry name" value="Tyr_Pase_AS"/>
</dbReference>
<keyword evidence="8" id="KW-1185">Reference proteome</keyword>
<dbReference type="OrthoDB" id="6058203at2759"/>
<dbReference type="InterPro" id="IPR029021">
    <property type="entry name" value="Prot-tyrosine_phosphatase-like"/>
</dbReference>
<comment type="caution">
    <text evidence="7">The sequence shown here is derived from an EMBL/GenBank/DDBJ whole genome shotgun (WGS) entry which is preliminary data.</text>
</comment>
<dbReference type="EMBL" id="NESQ01000127">
    <property type="protein sequence ID" value="PUU78205.1"/>
    <property type="molecule type" value="Genomic_DNA"/>
</dbReference>
<dbReference type="PANTHER" id="PTHR19134:SF561">
    <property type="entry name" value="PROTEIN TYROSINE PHOSPHATASE 36E, ISOFORM A"/>
    <property type="match status" value="1"/>
</dbReference>
<dbReference type="Pfam" id="PF00581">
    <property type="entry name" value="Rhodanese"/>
    <property type="match status" value="1"/>
</dbReference>
<dbReference type="CDD" id="cd01446">
    <property type="entry name" value="DSP_MapKP"/>
    <property type="match status" value="1"/>
</dbReference>
<organism evidence="7 8">
    <name type="scientific">Tuber borchii</name>
    <name type="common">White truffle</name>
    <dbReference type="NCBI Taxonomy" id="42251"/>
    <lineage>
        <taxon>Eukaryota</taxon>
        <taxon>Fungi</taxon>
        <taxon>Dikarya</taxon>
        <taxon>Ascomycota</taxon>
        <taxon>Pezizomycotina</taxon>
        <taxon>Pezizomycetes</taxon>
        <taxon>Pezizales</taxon>
        <taxon>Tuberaceae</taxon>
        <taxon>Tuber</taxon>
    </lineage>
</organism>
<dbReference type="SUPFAM" id="SSF52799">
    <property type="entry name" value="(Phosphotyrosine protein) phosphatases II"/>
    <property type="match status" value="1"/>
</dbReference>
<dbReference type="InterPro" id="IPR000242">
    <property type="entry name" value="PTP_cat"/>
</dbReference>
<dbReference type="InterPro" id="IPR036873">
    <property type="entry name" value="Rhodanese-like_dom_sf"/>
</dbReference>
<dbReference type="GO" id="GO:0004725">
    <property type="term" value="F:protein tyrosine phosphatase activity"/>
    <property type="evidence" value="ECO:0007669"/>
    <property type="project" value="UniProtKB-EC"/>
</dbReference>
<evidence type="ECO:0000259" key="5">
    <source>
        <dbReference type="PROSITE" id="PS50056"/>
    </source>
</evidence>
<proteinExistence type="inferred from homology"/>
<feature type="region of interest" description="Disordered" evidence="3">
    <location>
        <begin position="225"/>
        <end position="252"/>
    </location>
</feature>
<evidence type="ECO:0000256" key="3">
    <source>
        <dbReference type="SAM" id="MobiDB-lite"/>
    </source>
</evidence>
<accession>A0A2T6ZRU9</accession>
<dbReference type="AlphaFoldDB" id="A0A2T6ZRU9"/>
<dbReference type="SMART" id="SM00450">
    <property type="entry name" value="RHOD"/>
    <property type="match status" value="1"/>
</dbReference>
<feature type="compositionally biased region" description="Low complexity" evidence="3">
    <location>
        <begin position="36"/>
        <end position="54"/>
    </location>
</feature>
<feature type="compositionally biased region" description="Low complexity" evidence="3">
    <location>
        <begin position="1"/>
        <end position="13"/>
    </location>
</feature>
<sequence length="856" mass="94505">MSVTTSRPSPRSSLEFPVHSPHSQVRPQHPLPAMQSSYTSTAAPPSSGAPPLGTKQNSKQGNANPPSPAGYFGLVIDPSEGQHAKHNWSSAGSSVRSTAARSPRPVQFDHLPTPFQIQSEAIALSLKHPNGHVTSEPENLSGENTEGEKIGFPLGSYPSPELLHHMQRERLGAMIPGSAFLNGARTVPPAALDSVRETFSRPNDNLHRLSLPTLPSSLLLPNKASQDSVAHRVKGQAQGRSSTLPNPSKEGDPILLSAPHLVELLDANTSNLLLLDVRTYNLYAESRIERAVNLCIPTTLLKRPSFNVTKLSETFAKDEDKEKFATWKDMKYIVVYDTDFKDLKDPSTMTSLHTLNKFVREGWKGQAYVLEGGFNEFFSRYPKKVDENRLAQAASPTNLSLSSQLPAPGKRAPGALYCPMPTSQKSVVNPFFSNIRQNMDLIGGVGEVPITLPQNIGSEGIATLPAWLKKVVCEEDGSKIVADRFLRLEEAERERMQEALNVSVVYDSPTSTAMKPHTLAGVEKGTKNRYNNIWPYDHARVRLLDYPQDECDYVNASHVSAQYTAKKYIASQAPLPTTFRDFWSMVWEQDVRVIVMLTAEEEGGQVKSHKYWEPKNYGPLKLISLSERRVSLDPSFLKTSPKRRSVGTALNGPASPDLNVPSILVRKFTLEHIGHPFSPMREITQLQYSSWPDFGAPAHPAHILGLIEHTDAVVRSSQPATSSPFSAESAAAAQRRPILVHCSAGCGRTGTFCAVDSVLGLLRRQRLQKKRNKEENSSGGSDGEGQVGMRKLELNDGGDNAWLDRDDEDLICKVVSDFRDQRLSMVQSLRQFVLCYETVLEWFSRQSPLDSGKRKA</sequence>
<evidence type="ECO:0000313" key="8">
    <source>
        <dbReference type="Proteomes" id="UP000244722"/>
    </source>
</evidence>
<evidence type="ECO:0000259" key="4">
    <source>
        <dbReference type="PROSITE" id="PS50055"/>
    </source>
</evidence>
<gene>
    <name evidence="7" type="ORF">B9Z19DRAFT_1065232</name>
</gene>
<dbReference type="Gene3D" id="3.90.190.10">
    <property type="entry name" value="Protein tyrosine phosphatase superfamily"/>
    <property type="match status" value="1"/>
</dbReference>
<feature type="domain" description="Rhodanese" evidence="6">
    <location>
        <begin position="268"/>
        <end position="386"/>
    </location>
</feature>
<protein>
    <recommendedName>
        <fullName evidence="2">protein-tyrosine-phosphatase</fullName>
        <ecNumber evidence="2">3.1.3.48</ecNumber>
    </recommendedName>
</protein>
<reference evidence="7 8" key="1">
    <citation type="submission" date="2017-04" db="EMBL/GenBank/DDBJ databases">
        <title>Draft genome sequence of Tuber borchii Vittad., a whitish edible truffle.</title>
        <authorList>
            <consortium name="DOE Joint Genome Institute"/>
            <person name="Murat C."/>
            <person name="Kuo A."/>
            <person name="Barry K.W."/>
            <person name="Clum A."/>
            <person name="Dockter R.B."/>
            <person name="Fauchery L."/>
            <person name="Iotti M."/>
            <person name="Kohler A."/>
            <person name="Labutti K."/>
            <person name="Lindquist E.A."/>
            <person name="Lipzen A."/>
            <person name="Ohm R.A."/>
            <person name="Wang M."/>
            <person name="Grigoriev I.V."/>
            <person name="Zambonelli A."/>
            <person name="Martin F.M."/>
        </authorList>
    </citation>
    <scope>NUCLEOTIDE SEQUENCE [LARGE SCALE GENOMIC DNA]</scope>
    <source>
        <strain evidence="7 8">Tbo3840</strain>
    </source>
</reference>